<reference evidence="1 2" key="1">
    <citation type="submission" date="2018-08" db="EMBL/GenBank/DDBJ databases">
        <authorList>
            <person name="Laetsch R D."/>
            <person name="Stevens L."/>
            <person name="Kumar S."/>
            <person name="Blaxter L. M."/>
        </authorList>
    </citation>
    <scope>NUCLEOTIDE SEQUENCE [LARGE SCALE GENOMIC DNA]</scope>
</reference>
<evidence type="ECO:0000313" key="2">
    <source>
        <dbReference type="Proteomes" id="UP000277928"/>
    </source>
</evidence>
<organism evidence="1 2">
    <name type="scientific">Litomosoides sigmodontis</name>
    <name type="common">Filarial nematode worm</name>
    <dbReference type="NCBI Taxonomy" id="42156"/>
    <lineage>
        <taxon>Eukaryota</taxon>
        <taxon>Metazoa</taxon>
        <taxon>Ecdysozoa</taxon>
        <taxon>Nematoda</taxon>
        <taxon>Chromadorea</taxon>
        <taxon>Rhabditida</taxon>
        <taxon>Spirurina</taxon>
        <taxon>Spiruromorpha</taxon>
        <taxon>Filarioidea</taxon>
        <taxon>Onchocercidae</taxon>
        <taxon>Litomosoides</taxon>
    </lineage>
</organism>
<dbReference type="AlphaFoldDB" id="A0A3P6TLW5"/>
<sequence>MTSSVVSCSLHSQRQAGHHINTQTDQPLSVNLIYQDCTRCLVVHWGRAIAPTADGKYYNNGGGDGGMFGPVSSSAPTIQLTSLHLGHYHWTLTVKRKVLAHSSTLQPPI</sequence>
<name>A0A3P6TLW5_LITSI</name>
<protein>
    <submittedName>
        <fullName evidence="1">Uncharacterized protein</fullName>
    </submittedName>
</protein>
<keyword evidence="2" id="KW-1185">Reference proteome</keyword>
<evidence type="ECO:0000313" key="1">
    <source>
        <dbReference type="EMBL" id="VDK80120.1"/>
    </source>
</evidence>
<proteinExistence type="predicted"/>
<dbReference type="EMBL" id="UYRX01000323">
    <property type="protein sequence ID" value="VDK80120.1"/>
    <property type="molecule type" value="Genomic_DNA"/>
</dbReference>
<gene>
    <name evidence="1" type="ORF">NLS_LOCUS4782</name>
</gene>
<accession>A0A3P6TLW5</accession>
<dbReference type="Proteomes" id="UP000277928">
    <property type="component" value="Unassembled WGS sequence"/>
</dbReference>